<dbReference type="InterPro" id="IPR009057">
    <property type="entry name" value="Homeodomain-like_sf"/>
</dbReference>
<dbReference type="GO" id="GO:0006355">
    <property type="term" value="P:regulation of DNA-templated transcription"/>
    <property type="evidence" value="ECO:0007669"/>
    <property type="project" value="InterPro"/>
</dbReference>
<evidence type="ECO:0000256" key="1">
    <source>
        <dbReference type="ARBA" id="ARBA00022741"/>
    </source>
</evidence>
<dbReference type="PANTHER" id="PTHR32071">
    <property type="entry name" value="TRANSCRIPTIONAL REGULATORY PROTEIN"/>
    <property type="match status" value="1"/>
</dbReference>
<evidence type="ECO:0000256" key="3">
    <source>
        <dbReference type="PROSITE-ProRule" id="PRU00169"/>
    </source>
</evidence>
<sequence>MSETDILIIDGDVGYTAKLCEDLARHGVSAVCCNSLARAMGMLHTGNYRVVLLGDDLPDKGIDALAAIREIPSFPEVILVSRNRDPDVAERCIREGAWDYLLKPPNIQRLFVLVDRIGDYWRKRSSTRPPVALRRGGIVGSSRMLQLALDNVAVAAANESNVMLIGETGTGKELFARAVHENSPRRKKSFVVVDCAALPDTLAESLLFGHERGAFTSADSQTIGLIRQADGGTLFLDEVGELPLPIQRVFLRVLESRTFRPVGATTEVMSDFRLVSATNRDLEAMVESGDFRRDLFYRLHGSHIQLPSLREISEDINEMTCHFIRRHCQRLNLENKGFSPDFLAALLDYDWPGNIREMINTVEQAIAQAGSESILYPRHLPRRLRSRVVRRTLGGEPAPAESKHQDFCHDASPLPSLKSYRAIQTALIEQDYLNRLMDQTGGDIRRACEVSGLSRARLYSLIKQHGIERG</sequence>
<evidence type="ECO:0000259" key="4">
    <source>
        <dbReference type="PROSITE" id="PS50045"/>
    </source>
</evidence>
<dbReference type="Pfam" id="PF25601">
    <property type="entry name" value="AAA_lid_14"/>
    <property type="match status" value="1"/>
</dbReference>
<dbReference type="GO" id="GO:0000160">
    <property type="term" value="P:phosphorelay signal transduction system"/>
    <property type="evidence" value="ECO:0007669"/>
    <property type="project" value="InterPro"/>
</dbReference>
<keyword evidence="7" id="KW-1185">Reference proteome</keyword>
<evidence type="ECO:0000256" key="2">
    <source>
        <dbReference type="ARBA" id="ARBA00022840"/>
    </source>
</evidence>
<dbReference type="SMART" id="SM00448">
    <property type="entry name" value="REC"/>
    <property type="match status" value="1"/>
</dbReference>
<name>A0A7K1KIW6_9BACT</name>
<dbReference type="PANTHER" id="PTHR32071:SF113">
    <property type="entry name" value="ALGINATE BIOSYNTHESIS TRANSCRIPTIONAL REGULATORY PROTEIN ALGB"/>
    <property type="match status" value="1"/>
</dbReference>
<dbReference type="SUPFAM" id="SSF52540">
    <property type="entry name" value="P-loop containing nucleoside triphosphate hydrolases"/>
    <property type="match status" value="1"/>
</dbReference>
<feature type="domain" description="Response regulatory" evidence="5">
    <location>
        <begin position="5"/>
        <end position="118"/>
    </location>
</feature>
<dbReference type="Gene3D" id="3.40.50.300">
    <property type="entry name" value="P-loop containing nucleotide triphosphate hydrolases"/>
    <property type="match status" value="1"/>
</dbReference>
<dbReference type="PROSITE" id="PS50110">
    <property type="entry name" value="RESPONSE_REGULATORY"/>
    <property type="match status" value="1"/>
</dbReference>
<dbReference type="InterPro" id="IPR003593">
    <property type="entry name" value="AAA+_ATPase"/>
</dbReference>
<dbReference type="InterPro" id="IPR002078">
    <property type="entry name" value="Sigma_54_int"/>
</dbReference>
<dbReference type="InterPro" id="IPR025943">
    <property type="entry name" value="Sigma_54_int_dom_ATP-bd_2"/>
</dbReference>
<accession>A0A7K1KIW6</accession>
<dbReference type="Pfam" id="PF00072">
    <property type="entry name" value="Response_reg"/>
    <property type="match status" value="1"/>
</dbReference>
<organism evidence="6 7">
    <name type="scientific">Pseudodesulfovibrio alkaliphilus</name>
    <dbReference type="NCBI Taxonomy" id="2661613"/>
    <lineage>
        <taxon>Bacteria</taxon>
        <taxon>Pseudomonadati</taxon>
        <taxon>Thermodesulfobacteriota</taxon>
        <taxon>Desulfovibrionia</taxon>
        <taxon>Desulfovibrionales</taxon>
        <taxon>Desulfovibrionaceae</taxon>
    </lineage>
</organism>
<protein>
    <submittedName>
        <fullName evidence="6">Response regulator</fullName>
    </submittedName>
</protein>
<dbReference type="Gene3D" id="1.10.8.60">
    <property type="match status" value="1"/>
</dbReference>
<keyword evidence="1" id="KW-0547">Nucleotide-binding</keyword>
<dbReference type="CDD" id="cd00156">
    <property type="entry name" value="REC"/>
    <property type="match status" value="1"/>
</dbReference>
<evidence type="ECO:0000313" key="6">
    <source>
        <dbReference type="EMBL" id="MUM76023.1"/>
    </source>
</evidence>
<dbReference type="GO" id="GO:0005524">
    <property type="term" value="F:ATP binding"/>
    <property type="evidence" value="ECO:0007669"/>
    <property type="project" value="UniProtKB-KW"/>
</dbReference>
<gene>
    <name evidence="6" type="ORF">GKC30_00055</name>
</gene>
<evidence type="ECO:0000313" key="7">
    <source>
        <dbReference type="Proteomes" id="UP000461162"/>
    </source>
</evidence>
<dbReference type="SMART" id="SM00382">
    <property type="entry name" value="AAA"/>
    <property type="match status" value="1"/>
</dbReference>
<dbReference type="SUPFAM" id="SSF46689">
    <property type="entry name" value="Homeodomain-like"/>
    <property type="match status" value="1"/>
</dbReference>
<dbReference type="Gene3D" id="1.10.10.60">
    <property type="entry name" value="Homeodomain-like"/>
    <property type="match status" value="1"/>
</dbReference>
<dbReference type="InterPro" id="IPR025662">
    <property type="entry name" value="Sigma_54_int_dom_ATP-bd_1"/>
</dbReference>
<dbReference type="Gene3D" id="3.40.50.2300">
    <property type="match status" value="1"/>
</dbReference>
<dbReference type="CDD" id="cd00009">
    <property type="entry name" value="AAA"/>
    <property type="match status" value="1"/>
</dbReference>
<dbReference type="PROSITE" id="PS00676">
    <property type="entry name" value="SIGMA54_INTERACT_2"/>
    <property type="match status" value="1"/>
</dbReference>
<dbReference type="EMBL" id="WODC01000001">
    <property type="protein sequence ID" value="MUM76023.1"/>
    <property type="molecule type" value="Genomic_DNA"/>
</dbReference>
<dbReference type="InterPro" id="IPR027417">
    <property type="entry name" value="P-loop_NTPase"/>
</dbReference>
<dbReference type="InterPro" id="IPR058031">
    <property type="entry name" value="AAA_lid_NorR"/>
</dbReference>
<dbReference type="SUPFAM" id="SSF52172">
    <property type="entry name" value="CheY-like"/>
    <property type="match status" value="1"/>
</dbReference>
<evidence type="ECO:0000259" key="5">
    <source>
        <dbReference type="PROSITE" id="PS50110"/>
    </source>
</evidence>
<dbReference type="InterPro" id="IPR011006">
    <property type="entry name" value="CheY-like_superfamily"/>
</dbReference>
<dbReference type="RefSeq" id="WP_155931384.1">
    <property type="nucleotide sequence ID" value="NZ_WODC01000001.1"/>
</dbReference>
<dbReference type="InterPro" id="IPR001789">
    <property type="entry name" value="Sig_transdc_resp-reg_receiver"/>
</dbReference>
<comment type="caution">
    <text evidence="3">Lacks conserved residue(s) required for the propagation of feature annotation.</text>
</comment>
<reference evidence="6 7" key="1">
    <citation type="submission" date="2019-11" db="EMBL/GenBank/DDBJ databases">
        <title>Pseudodesulfovibrio alkaliphilus, sp. nov., an alkaliphilic sulfate-reducing bacteria from mud volcano of Taman peninsula, Russia.</title>
        <authorList>
            <person name="Frolova A."/>
            <person name="Merkel A.Y."/>
            <person name="Slobodkin A.I."/>
        </authorList>
    </citation>
    <scope>NUCLEOTIDE SEQUENCE [LARGE SCALE GENOMIC DNA]</scope>
    <source>
        <strain evidence="6 7">F-1</strain>
    </source>
</reference>
<dbReference type="AlphaFoldDB" id="A0A7K1KIW6"/>
<dbReference type="Proteomes" id="UP000461162">
    <property type="component" value="Unassembled WGS sequence"/>
</dbReference>
<dbReference type="Pfam" id="PF00158">
    <property type="entry name" value="Sigma54_activat"/>
    <property type="match status" value="1"/>
</dbReference>
<dbReference type="FunFam" id="3.40.50.300:FF:000006">
    <property type="entry name" value="DNA-binding transcriptional regulator NtrC"/>
    <property type="match status" value="1"/>
</dbReference>
<feature type="domain" description="Sigma-54 factor interaction" evidence="4">
    <location>
        <begin position="138"/>
        <end position="367"/>
    </location>
</feature>
<proteinExistence type="predicted"/>
<comment type="caution">
    <text evidence="6">The sequence shown here is derived from an EMBL/GenBank/DDBJ whole genome shotgun (WGS) entry which is preliminary data.</text>
</comment>
<keyword evidence="2" id="KW-0067">ATP-binding</keyword>
<dbReference type="PROSITE" id="PS00675">
    <property type="entry name" value="SIGMA54_INTERACT_1"/>
    <property type="match status" value="1"/>
</dbReference>
<dbReference type="PROSITE" id="PS50045">
    <property type="entry name" value="SIGMA54_INTERACT_4"/>
    <property type="match status" value="1"/>
</dbReference>